<accession>A0ABM7SAH5</accession>
<dbReference type="InterPro" id="IPR007167">
    <property type="entry name" value="Fe-transptr_FeoA-like"/>
</dbReference>
<reference evidence="3 4" key="1">
    <citation type="submission" date="2021-07" db="EMBL/GenBank/DDBJ databases">
        <title>Novel Helicobacter sp. Isolated from a dog.</title>
        <authorList>
            <person name="Rimbara E."/>
            <person name="Suzuki M."/>
        </authorList>
    </citation>
    <scope>NUCLEOTIDE SEQUENCE [LARGE SCALE GENOMIC DNA]</scope>
    <source>
        <strain evidence="4">NHP19-003</strain>
    </source>
</reference>
<sequence>MSLFECQKNHRYTILDITTPDLELKDRLMSFGISVGVEFELLQHSLKKATFSIAIERAQIALRSGEAKHILVRPL</sequence>
<dbReference type="Proteomes" id="UP000826775">
    <property type="component" value="Chromosome"/>
</dbReference>
<dbReference type="SUPFAM" id="SSF50037">
    <property type="entry name" value="C-terminal domain of transcriptional repressors"/>
    <property type="match status" value="1"/>
</dbReference>
<gene>
    <name evidence="3" type="ORF">NHP190003_08540</name>
</gene>
<dbReference type="SMART" id="SM00899">
    <property type="entry name" value="FeoA"/>
    <property type="match status" value="1"/>
</dbReference>
<evidence type="ECO:0000313" key="4">
    <source>
        <dbReference type="Proteomes" id="UP000826775"/>
    </source>
</evidence>
<evidence type="ECO:0000256" key="1">
    <source>
        <dbReference type="ARBA" id="ARBA00023004"/>
    </source>
</evidence>
<keyword evidence="1" id="KW-0408">Iron</keyword>
<organism evidence="3 4">
    <name type="scientific">Helicobacter gastrocanis</name>
    <dbReference type="NCBI Taxonomy" id="2849641"/>
    <lineage>
        <taxon>Bacteria</taxon>
        <taxon>Pseudomonadati</taxon>
        <taxon>Campylobacterota</taxon>
        <taxon>Epsilonproteobacteria</taxon>
        <taxon>Campylobacterales</taxon>
        <taxon>Helicobacteraceae</taxon>
        <taxon>Helicobacter</taxon>
    </lineage>
</organism>
<dbReference type="Gene3D" id="2.30.30.90">
    <property type="match status" value="1"/>
</dbReference>
<dbReference type="Pfam" id="PF04023">
    <property type="entry name" value="FeoA"/>
    <property type="match status" value="1"/>
</dbReference>
<evidence type="ECO:0000259" key="2">
    <source>
        <dbReference type="SMART" id="SM00899"/>
    </source>
</evidence>
<evidence type="ECO:0000313" key="3">
    <source>
        <dbReference type="EMBL" id="BCZ17572.1"/>
    </source>
</evidence>
<feature type="domain" description="Ferrous iron transporter FeoA-like" evidence="2">
    <location>
        <begin position="1"/>
        <end position="74"/>
    </location>
</feature>
<dbReference type="InterPro" id="IPR038157">
    <property type="entry name" value="FeoA_core_dom"/>
</dbReference>
<dbReference type="RefSeq" id="WP_221278913.1">
    <property type="nucleotide sequence ID" value="NZ_AP024814.1"/>
</dbReference>
<proteinExistence type="predicted"/>
<dbReference type="EMBL" id="AP024814">
    <property type="protein sequence ID" value="BCZ17572.1"/>
    <property type="molecule type" value="Genomic_DNA"/>
</dbReference>
<name>A0ABM7SAH5_9HELI</name>
<dbReference type="InterPro" id="IPR008988">
    <property type="entry name" value="Transcriptional_repressor_C"/>
</dbReference>
<protein>
    <recommendedName>
        <fullName evidence="2">Ferrous iron transporter FeoA-like domain-containing protein</fullName>
    </recommendedName>
</protein>
<keyword evidence="4" id="KW-1185">Reference proteome</keyword>